<proteinExistence type="predicted"/>
<feature type="transmembrane region" description="Helical" evidence="1">
    <location>
        <begin position="358"/>
        <end position="379"/>
    </location>
</feature>
<organism evidence="2 3">
    <name type="scientific">Flavimobilis rhizosphaerae</name>
    <dbReference type="NCBI Taxonomy" id="2775421"/>
    <lineage>
        <taxon>Bacteria</taxon>
        <taxon>Bacillati</taxon>
        <taxon>Actinomycetota</taxon>
        <taxon>Actinomycetes</taxon>
        <taxon>Micrococcales</taxon>
        <taxon>Jonesiaceae</taxon>
        <taxon>Flavimobilis</taxon>
    </lineage>
</organism>
<accession>A0ABR9DSB6</accession>
<evidence type="ECO:0000256" key="1">
    <source>
        <dbReference type="SAM" id="Phobius"/>
    </source>
</evidence>
<comment type="caution">
    <text evidence="2">The sequence shown here is derived from an EMBL/GenBank/DDBJ whole genome shotgun (WGS) entry which is preliminary data.</text>
</comment>
<keyword evidence="1" id="KW-0812">Transmembrane</keyword>
<dbReference type="EMBL" id="JACZDF010000006">
    <property type="protein sequence ID" value="MBD9699991.1"/>
    <property type="molecule type" value="Genomic_DNA"/>
</dbReference>
<gene>
    <name evidence="2" type="ORF">IGS67_10880</name>
</gene>
<protein>
    <submittedName>
        <fullName evidence="2">Uncharacterized protein</fullName>
    </submittedName>
</protein>
<feature type="transmembrane region" description="Helical" evidence="1">
    <location>
        <begin position="391"/>
        <end position="413"/>
    </location>
</feature>
<name>A0ABR9DSB6_9MICO</name>
<evidence type="ECO:0000313" key="3">
    <source>
        <dbReference type="Proteomes" id="UP000642107"/>
    </source>
</evidence>
<keyword evidence="1" id="KW-1133">Transmembrane helix</keyword>
<reference evidence="2 3" key="1">
    <citation type="submission" date="2020-09" db="EMBL/GenBank/DDBJ databases">
        <title>Flavimobilis rhizosphaerae sp. nov., isolated from rhizosphere soil of Spartina alterniflora.</title>
        <authorList>
            <person name="Hanqin C."/>
        </authorList>
    </citation>
    <scope>NUCLEOTIDE SEQUENCE [LARGE SCALE GENOMIC DNA]</scope>
    <source>
        <strain evidence="2 3">GY 10621</strain>
    </source>
</reference>
<dbReference type="Proteomes" id="UP000642107">
    <property type="component" value="Unassembled WGS sequence"/>
</dbReference>
<keyword evidence="3" id="KW-1185">Reference proteome</keyword>
<dbReference type="RefSeq" id="WP_192280840.1">
    <property type="nucleotide sequence ID" value="NZ_JACZDF010000006.1"/>
</dbReference>
<sequence length="421" mass="44422">MPTETPRNSHPHRPDLREHTSFVLTFLPDDSGRTTPDELANLLRQRSVVAAVADGDDLGTPGATVAIIAVDDTGRVLLDADGRVVPGQPVEHLVPGLAHLTGRHVVVDDELVVAPDGSESEPNEDALAARTATTLVAWRASMQSPGLVRHIAHGAGAPVEHVNVDGWTLVALPRGITLDAETFASTLVGASERPVVTLQRAGESRAVTWHHRDRLRAVTVELAAPPATTPIVPEGAPGSSAAMLAEALGDGTLRVVPDTRRLDATTLAALRAVPLERDTLLVGAAEILGLPSEVAALVERSGTAAPSGWLDLPGATTLAPDPSQRAVVVRGILDSVLDEPVGDRPYARFRRWLWHRPVVLVALALLEALLGVALAVSAASGGDILGHAWPLWTAAAFLVIDGLSDLVAGIVLLRRRRRPRR</sequence>
<evidence type="ECO:0000313" key="2">
    <source>
        <dbReference type="EMBL" id="MBD9699991.1"/>
    </source>
</evidence>
<keyword evidence="1" id="KW-0472">Membrane</keyword>